<feature type="region of interest" description="Disordered" evidence="1">
    <location>
        <begin position="49"/>
        <end position="70"/>
    </location>
</feature>
<dbReference type="EMBL" id="QWVT01000033">
    <property type="protein sequence ID" value="RID82641.1"/>
    <property type="molecule type" value="Genomic_DNA"/>
</dbReference>
<proteinExistence type="predicted"/>
<gene>
    <name evidence="3" type="ORF">D1970_18065</name>
</gene>
<name>A0A398AYQ1_9BACI</name>
<reference evidence="3 4" key="1">
    <citation type="submission" date="2018-08" db="EMBL/GenBank/DDBJ databases">
        <title>Bacillus jemisoniae sp. nov., Bacillus chryseoplanitiae sp. nov., Bacillus resnikiae sp. nov., and Bacillus frankliniae sp. nov., isolated from Viking spacecraft and associated surfaces.</title>
        <authorList>
            <person name="Seuylemezian A."/>
            <person name="Vaishampayan P."/>
        </authorList>
    </citation>
    <scope>NUCLEOTIDE SEQUENCE [LARGE SCALE GENOMIC DNA]</scope>
    <source>
        <strain evidence="3 4">JJ-247</strain>
    </source>
</reference>
<keyword evidence="3" id="KW-0378">Hydrolase</keyword>
<accession>A0A398AYQ1</accession>
<dbReference type="SUPFAM" id="SSF52266">
    <property type="entry name" value="SGNH hydrolase"/>
    <property type="match status" value="1"/>
</dbReference>
<organism evidence="3 4">
    <name type="scientific">Mesobacillus zeae</name>
    <dbReference type="NCBI Taxonomy" id="1917180"/>
    <lineage>
        <taxon>Bacteria</taxon>
        <taxon>Bacillati</taxon>
        <taxon>Bacillota</taxon>
        <taxon>Bacilli</taxon>
        <taxon>Bacillales</taxon>
        <taxon>Bacillaceae</taxon>
        <taxon>Mesobacillus</taxon>
    </lineage>
</organism>
<dbReference type="CDD" id="cd00229">
    <property type="entry name" value="SGNH_hydrolase"/>
    <property type="match status" value="1"/>
</dbReference>
<dbReference type="GO" id="GO:0016787">
    <property type="term" value="F:hydrolase activity"/>
    <property type="evidence" value="ECO:0007669"/>
    <property type="project" value="UniProtKB-KW"/>
</dbReference>
<keyword evidence="2" id="KW-1133">Transmembrane helix</keyword>
<evidence type="ECO:0000256" key="2">
    <source>
        <dbReference type="SAM" id="Phobius"/>
    </source>
</evidence>
<dbReference type="Proteomes" id="UP000265816">
    <property type="component" value="Unassembled WGS sequence"/>
</dbReference>
<keyword evidence="2" id="KW-0812">Transmembrane</keyword>
<protein>
    <submittedName>
        <fullName evidence="3">SGNH/GDSL hydrolase family protein</fullName>
    </submittedName>
</protein>
<evidence type="ECO:0000313" key="4">
    <source>
        <dbReference type="Proteomes" id="UP000265816"/>
    </source>
</evidence>
<keyword evidence="4" id="KW-1185">Reference proteome</keyword>
<comment type="caution">
    <text evidence="3">The sequence shown here is derived from an EMBL/GenBank/DDBJ whole genome shotgun (WGS) entry which is preliminary data.</text>
</comment>
<dbReference type="InterPro" id="IPR036514">
    <property type="entry name" value="SGNH_hydro_sf"/>
</dbReference>
<evidence type="ECO:0000313" key="3">
    <source>
        <dbReference type="EMBL" id="RID82641.1"/>
    </source>
</evidence>
<dbReference type="AlphaFoldDB" id="A0A398AYQ1"/>
<keyword evidence="2" id="KW-0472">Membrane</keyword>
<evidence type="ECO:0000256" key="1">
    <source>
        <dbReference type="SAM" id="MobiDB-lite"/>
    </source>
</evidence>
<feature type="transmembrane region" description="Helical" evidence="2">
    <location>
        <begin position="20"/>
        <end position="40"/>
    </location>
</feature>
<dbReference type="Gene3D" id="3.40.50.1110">
    <property type="entry name" value="SGNH hydrolase"/>
    <property type="match status" value="1"/>
</dbReference>
<sequence>MQLKNILFLLKEKETTMKRLIVALLAIGCVSITILGSLHWKEKTTVTTTPSIQADENSGNFKQTSQFPASSRETLIKKSSNWPEQAKENFAKSLKKKRPYVILLAGSTALGNGESGWSSIVAKNLNQTYGSEVKVEIRAYDMTSLEFLNQDKEDELAELKPDLTVLEPFTLKDNGNVRIEDTLSNISIIKSSLEKSNSDSTLILQPPHPLYQANYYPVQVQSLKQYAEDNNLTYLDHWTAWPDSNSEELKSYIEEGQDTPSSKGHALWAEYITDYLISEN</sequence>